<evidence type="ECO:0000313" key="3">
    <source>
        <dbReference type="EMBL" id="SKA83461.1"/>
    </source>
</evidence>
<dbReference type="InterPro" id="IPR036105">
    <property type="entry name" value="DiNase_FeMo-co_biosyn_sf"/>
</dbReference>
<dbReference type="RefSeq" id="WP_327083015.1">
    <property type="nucleotide sequence ID" value="NZ_FUYC01000006.1"/>
</dbReference>
<dbReference type="SUPFAM" id="SSF53146">
    <property type="entry name" value="Nitrogenase accessory factor-like"/>
    <property type="match status" value="2"/>
</dbReference>
<evidence type="ECO:0000259" key="2">
    <source>
        <dbReference type="Pfam" id="PF02579"/>
    </source>
</evidence>
<dbReference type="EMBL" id="FUYC01000006">
    <property type="protein sequence ID" value="SKA83461.1"/>
    <property type="molecule type" value="Genomic_DNA"/>
</dbReference>
<accession>A0A1T4X3L5</accession>
<dbReference type="Gene3D" id="3.30.420.130">
    <property type="entry name" value="Dinitrogenase iron-molybdenum cofactor biosynthesis domain"/>
    <property type="match status" value="2"/>
</dbReference>
<dbReference type="Pfam" id="PF02579">
    <property type="entry name" value="Nitro_FeMo-Co"/>
    <property type="match status" value="1"/>
</dbReference>
<keyword evidence="4" id="KW-1185">Reference proteome</keyword>
<feature type="region of interest" description="Disordered" evidence="1">
    <location>
        <begin position="118"/>
        <end position="153"/>
    </location>
</feature>
<dbReference type="CDD" id="cd00851">
    <property type="entry name" value="MTH1175"/>
    <property type="match status" value="1"/>
</dbReference>
<protein>
    <submittedName>
        <fullName evidence="3">Predicted Fe-Mo cluster-binding protein, NifX family</fullName>
    </submittedName>
</protein>
<proteinExistence type="predicted"/>
<organism evidence="3 4">
    <name type="scientific">Paucidesulfovibrio gracilis DSM 16080</name>
    <dbReference type="NCBI Taxonomy" id="1121449"/>
    <lineage>
        <taxon>Bacteria</taxon>
        <taxon>Pseudomonadati</taxon>
        <taxon>Thermodesulfobacteriota</taxon>
        <taxon>Desulfovibrionia</taxon>
        <taxon>Desulfovibrionales</taxon>
        <taxon>Desulfovibrionaceae</taxon>
        <taxon>Paucidesulfovibrio</taxon>
    </lineage>
</organism>
<evidence type="ECO:0000256" key="1">
    <source>
        <dbReference type="SAM" id="MobiDB-lite"/>
    </source>
</evidence>
<reference evidence="3 4" key="1">
    <citation type="submission" date="2017-02" db="EMBL/GenBank/DDBJ databases">
        <authorList>
            <person name="Peterson S.W."/>
        </authorList>
    </citation>
    <scope>NUCLEOTIDE SEQUENCE [LARGE SCALE GENOMIC DNA]</scope>
    <source>
        <strain evidence="3 4">DSM 16080</strain>
    </source>
</reference>
<dbReference type="PANTHER" id="PTHR42983:SF1">
    <property type="entry name" value="IRON-MOLYBDENUM PROTEIN"/>
    <property type="match status" value="1"/>
</dbReference>
<dbReference type="Proteomes" id="UP000190027">
    <property type="component" value="Unassembled WGS sequence"/>
</dbReference>
<dbReference type="STRING" id="1121449.SAMN02745704_01649"/>
<sequence length="303" mass="31698">MIICLACYQDRLASVFENASEFRLYRLDDENNITPAGHVSLPSKDPTDRTSAILACGVHLVICGGVCGGVRHSLEAAGLELRPWLRGRVDEVLAAVRQNTLEQLTMPGCRCRRNGAGQDCGPGRGNGPGRGYGRGHGLGHGPQGPGAGRRSRSAVIPTMGTAGTCCGQMPAPMPEQQTFNQGETMKIAISCEGPGLESKLDPRFGRAAGFLIYDLETGADEYVNNEQNLSLPQGAGIQSAQTVGATGAKAVITGHMGPKAFMALEKGGIQVFLGQGGTAAENLEAYKAGKLAPADGPDKEGHW</sequence>
<dbReference type="PANTHER" id="PTHR42983">
    <property type="entry name" value="DINITROGENASE IRON-MOLYBDENUM COFACTOR PROTEIN-RELATED"/>
    <property type="match status" value="1"/>
</dbReference>
<evidence type="ECO:0000313" key="4">
    <source>
        <dbReference type="Proteomes" id="UP000190027"/>
    </source>
</evidence>
<dbReference type="InterPro" id="IPR033913">
    <property type="entry name" value="MTH1175_dom"/>
</dbReference>
<name>A0A1T4X3L5_9BACT</name>
<feature type="compositionally biased region" description="Gly residues" evidence="1">
    <location>
        <begin position="118"/>
        <end position="147"/>
    </location>
</feature>
<dbReference type="AlphaFoldDB" id="A0A1T4X3L5"/>
<gene>
    <name evidence="3" type="ORF">SAMN02745704_01649</name>
</gene>
<feature type="domain" description="Dinitrogenase iron-molybdenum cofactor biosynthesis" evidence="2">
    <location>
        <begin position="197"/>
        <end position="287"/>
    </location>
</feature>
<dbReference type="InterPro" id="IPR003731">
    <property type="entry name" value="Di-Nase_FeMo-co_biosynth"/>
</dbReference>